<dbReference type="Pfam" id="PF10568">
    <property type="entry name" value="Tom37"/>
    <property type="match status" value="1"/>
</dbReference>
<organism evidence="11 12">
    <name type="scientific">Pelobates cultripes</name>
    <name type="common">Western spadefoot toad</name>
    <dbReference type="NCBI Taxonomy" id="61616"/>
    <lineage>
        <taxon>Eukaryota</taxon>
        <taxon>Metazoa</taxon>
        <taxon>Chordata</taxon>
        <taxon>Craniata</taxon>
        <taxon>Vertebrata</taxon>
        <taxon>Euteleostomi</taxon>
        <taxon>Amphibia</taxon>
        <taxon>Batrachia</taxon>
        <taxon>Anura</taxon>
        <taxon>Pelobatoidea</taxon>
        <taxon>Pelobatidae</taxon>
        <taxon>Pelobates</taxon>
    </lineage>
</organism>
<dbReference type="CDD" id="cd03212">
    <property type="entry name" value="GST_C_Metaxin1_3"/>
    <property type="match status" value="1"/>
</dbReference>
<proteinExistence type="inferred from homology"/>
<feature type="region of interest" description="Disordered" evidence="8">
    <location>
        <begin position="1"/>
        <end position="44"/>
    </location>
</feature>
<comment type="similarity">
    <text evidence="2">Belongs to the metaxin family.</text>
</comment>
<dbReference type="GO" id="GO:0015031">
    <property type="term" value="P:protein transport"/>
    <property type="evidence" value="ECO:0007669"/>
    <property type="project" value="UniProtKB-KW"/>
</dbReference>
<dbReference type="SUPFAM" id="SSF47616">
    <property type="entry name" value="GST C-terminal domain-like"/>
    <property type="match status" value="1"/>
</dbReference>
<reference evidence="11" key="1">
    <citation type="submission" date="2022-03" db="EMBL/GenBank/DDBJ databases">
        <authorList>
            <person name="Alioto T."/>
            <person name="Alioto T."/>
            <person name="Gomez Garrido J."/>
        </authorList>
    </citation>
    <scope>NUCLEOTIDE SEQUENCE</scope>
</reference>
<keyword evidence="6" id="KW-0496">Mitochondrion</keyword>
<feature type="compositionally biased region" description="Acidic residues" evidence="8">
    <location>
        <begin position="9"/>
        <end position="21"/>
    </location>
</feature>
<name>A0AAD1WCE0_PELCU</name>
<evidence type="ECO:0000256" key="3">
    <source>
        <dbReference type="ARBA" id="ARBA00022448"/>
    </source>
</evidence>
<keyword evidence="7" id="KW-0472">Membrane</keyword>
<evidence type="ECO:0000259" key="10">
    <source>
        <dbReference type="Pfam" id="PF17171"/>
    </source>
</evidence>
<dbReference type="Gene3D" id="3.30.250.20">
    <property type="entry name" value="L1 transposable element, C-terminal domain"/>
    <property type="match status" value="1"/>
</dbReference>
<dbReference type="GO" id="GO:0007005">
    <property type="term" value="P:mitochondrion organization"/>
    <property type="evidence" value="ECO:0007669"/>
    <property type="project" value="TreeGrafter"/>
</dbReference>
<evidence type="ECO:0000259" key="9">
    <source>
        <dbReference type="Pfam" id="PF10568"/>
    </source>
</evidence>
<accession>A0AAD1WCE0</accession>
<keyword evidence="5" id="KW-0653">Protein transport</keyword>
<dbReference type="InterPro" id="IPR036282">
    <property type="entry name" value="Glutathione-S-Trfase_C_sf"/>
</dbReference>
<evidence type="ECO:0000256" key="6">
    <source>
        <dbReference type="ARBA" id="ARBA00023128"/>
    </source>
</evidence>
<gene>
    <name evidence="11" type="ORF">PECUL_23A011572</name>
</gene>
<keyword evidence="4" id="KW-1000">Mitochondrion outer membrane</keyword>
<feature type="region of interest" description="Disordered" evidence="8">
    <location>
        <begin position="276"/>
        <end position="298"/>
    </location>
</feature>
<dbReference type="InterPro" id="IPR042566">
    <property type="entry name" value="L1_C"/>
</dbReference>
<dbReference type="InterPro" id="IPR050931">
    <property type="entry name" value="Mito_Protein_Transport_Metaxin"/>
</dbReference>
<evidence type="ECO:0000256" key="5">
    <source>
        <dbReference type="ARBA" id="ARBA00022927"/>
    </source>
</evidence>
<dbReference type="PANTHER" id="PTHR12289">
    <property type="entry name" value="METAXIN RELATED"/>
    <property type="match status" value="1"/>
</dbReference>
<dbReference type="PANTHER" id="PTHR12289:SF30">
    <property type="entry name" value="METAXIN-3"/>
    <property type="match status" value="1"/>
</dbReference>
<dbReference type="EMBL" id="OW240916">
    <property type="protein sequence ID" value="CAH2297282.1"/>
    <property type="molecule type" value="Genomic_DNA"/>
</dbReference>
<dbReference type="Pfam" id="PF17171">
    <property type="entry name" value="GST_C_6"/>
    <property type="match status" value="1"/>
</dbReference>
<evidence type="ECO:0000313" key="11">
    <source>
        <dbReference type="EMBL" id="CAH2297282.1"/>
    </source>
</evidence>
<dbReference type="InterPro" id="IPR033468">
    <property type="entry name" value="Metaxin_GST"/>
</dbReference>
<keyword evidence="3" id="KW-0813">Transport</keyword>
<keyword evidence="12" id="KW-1185">Reference proteome</keyword>
<dbReference type="InterPro" id="IPR019564">
    <property type="entry name" value="Sam37/metaxin_N"/>
</dbReference>
<dbReference type="AlphaFoldDB" id="A0AAD1WCE0"/>
<dbReference type="GO" id="GO:0001401">
    <property type="term" value="C:SAM complex"/>
    <property type="evidence" value="ECO:0007669"/>
    <property type="project" value="InterPro"/>
</dbReference>
<comment type="subcellular location">
    <subcellularLocation>
        <location evidence="1">Mitochondrion outer membrane</location>
    </subcellularLocation>
</comment>
<evidence type="ECO:0000256" key="2">
    <source>
        <dbReference type="ARBA" id="ARBA00009170"/>
    </source>
</evidence>
<feature type="domain" description="Mitochondrial outer membrane transport complex Sam37/metaxin N-terminal" evidence="9">
    <location>
        <begin position="309"/>
        <end position="423"/>
    </location>
</feature>
<sequence length="529" mass="60113">MADPHAETSSEEEETSMDALDEIPQAGGLYTESSDEENNTPATKGDIKSLLRDIRKMFQADLAILREDMLSLTGRLKAAEETSAHIKAEQTTLAAEQKRLTASQATMTLKLTEYEDRSRSKNIKIRGIPTTIDKTELPQYVGRLLQQILPHKQAKNILVDNIYRIRRQGRQPQQASSDIIIQLVTHLDKTAIMAAVRDLPFLAFERHNLTFYNDLSKPTMQWRQTMRPITSVLRRKKIPYRWGTPRSLQITAEGITHTIHSPEEGQLFLTQQGITTQRESRRGSPRRPQWDVDNIAPFEPRRDPHLPEAYAKFAGAPLKVNPVDYTWMSPKGSLPLLLSDGKEITQTANILNFFRKQQYNSDYGLSAKEGSDTLAYIALIEENILPAMLHTFWVDPENYASVTRPWYAARTPFPLSYFLPGKMSRDALNRILLTKGQPPLYSLNEIEAQIYKDAKECLNLLSNRLGTSPYFFGTMPTSLDAYVFGFVAPLYKAPLPKVHLQQHLKQLTNLCQFCDHILGSYFSLTLTDG</sequence>
<dbReference type="Proteomes" id="UP001295444">
    <property type="component" value="Chromosome 05"/>
</dbReference>
<evidence type="ECO:0000256" key="7">
    <source>
        <dbReference type="ARBA" id="ARBA00023136"/>
    </source>
</evidence>
<evidence type="ECO:0000313" key="12">
    <source>
        <dbReference type="Proteomes" id="UP001295444"/>
    </source>
</evidence>
<evidence type="ECO:0000256" key="4">
    <source>
        <dbReference type="ARBA" id="ARBA00022787"/>
    </source>
</evidence>
<protein>
    <submittedName>
        <fullName evidence="11">Metaxin-3 isoform X2</fullName>
    </submittedName>
</protein>
<evidence type="ECO:0000256" key="1">
    <source>
        <dbReference type="ARBA" id="ARBA00004294"/>
    </source>
</evidence>
<feature type="domain" description="Metaxin glutathione S-transferase" evidence="10">
    <location>
        <begin position="454"/>
        <end position="517"/>
    </location>
</feature>
<evidence type="ECO:0000256" key="8">
    <source>
        <dbReference type="SAM" id="MobiDB-lite"/>
    </source>
</evidence>